<evidence type="ECO:0000313" key="3">
    <source>
        <dbReference type="EMBL" id="CAD5207234.1"/>
    </source>
</evidence>
<evidence type="ECO:0000259" key="2">
    <source>
        <dbReference type="Pfam" id="PF12884"/>
    </source>
</evidence>
<dbReference type="EMBL" id="CAJFCW020000001">
    <property type="protein sequence ID" value="CAG9084875.1"/>
    <property type="molecule type" value="Genomic_DNA"/>
</dbReference>
<feature type="region of interest" description="Disordered" evidence="1">
    <location>
        <begin position="463"/>
        <end position="494"/>
    </location>
</feature>
<dbReference type="Pfam" id="PF12884">
    <property type="entry name" value="TORC_N"/>
    <property type="match status" value="1"/>
</dbReference>
<protein>
    <recommendedName>
        <fullName evidence="2">Transducer of regulated CREB activity N-terminal domain-containing protein</fullName>
    </recommendedName>
</protein>
<comment type="caution">
    <text evidence="3">The sequence shown here is derived from an EMBL/GenBank/DDBJ whole genome shotgun (WGS) entry which is preliminary data.</text>
</comment>
<keyword evidence="4" id="KW-1185">Reference proteome</keyword>
<feature type="region of interest" description="Disordered" evidence="1">
    <location>
        <begin position="292"/>
        <end position="410"/>
    </location>
</feature>
<feature type="domain" description="Transducer of regulated CREB activity N-terminal" evidence="2">
    <location>
        <begin position="5"/>
        <end position="72"/>
    </location>
</feature>
<evidence type="ECO:0000256" key="1">
    <source>
        <dbReference type="SAM" id="MobiDB-lite"/>
    </source>
</evidence>
<dbReference type="EMBL" id="CAJFDH010000001">
    <property type="protein sequence ID" value="CAD5207234.1"/>
    <property type="molecule type" value="Genomic_DNA"/>
</dbReference>
<dbReference type="InterPro" id="IPR024783">
    <property type="entry name" value="TORC_N"/>
</dbReference>
<evidence type="ECO:0000313" key="4">
    <source>
        <dbReference type="Proteomes" id="UP000614601"/>
    </source>
</evidence>
<dbReference type="AlphaFoldDB" id="A0A811JVT0"/>
<sequence>MSQAPRKFSDKIAMLMNKQNEEEEQFNRVMKDVRPITASTPGKSPNSTPSSTPYTCSPTGNNPNFLPNTESPDYLQLHPLSMAWQRQGGSLPNVHAMLQPNVNPNLPQPPPDMYGNWAYWQQQPSTAQPTGYGHVRTRSPGAQHYHPYRANAKSNERVPPLENHLVNSGQMHLQPPDPNWSNSRARSDPAIHMNTMNSMPFYNQPAPQWKPEMNGYVANGQQNGSPMQSPQNPLLNQMAPQSYYAPGSTGSINMSMSPPAYPMHSSPQQSCTPDQVPCGSLPNMHSPMMTSPMSSPMGMCQSPVQSPQGMNQHPMQGMGTSAQMQNQMQGQNSMQGQNQMQNQGQMAGQNQHMQMNQNQPQSQHYQGQNPQNHMQNQNPNHQMSQNSNLHQNPPQINQNQPAQNGHVNSQMNPQITKLNMNNTNHVHPQHQKVQQQQKPLQQQFSYDQVQHNMMNYPYAMQNGQLATPQGQGVESSQSAPTSPAQSLENPMQPHWPPTRHFSASPDTMDIPNIVLTGADGTLDCFQVNLKLILL</sequence>
<dbReference type="GO" id="GO:0008140">
    <property type="term" value="F:cAMP response element binding protein binding"/>
    <property type="evidence" value="ECO:0007669"/>
    <property type="project" value="InterPro"/>
</dbReference>
<dbReference type="Proteomes" id="UP000783686">
    <property type="component" value="Unassembled WGS sequence"/>
</dbReference>
<feature type="compositionally biased region" description="Low complexity" evidence="1">
    <location>
        <begin position="475"/>
        <end position="486"/>
    </location>
</feature>
<feature type="compositionally biased region" description="Polar residues" evidence="1">
    <location>
        <begin position="302"/>
        <end position="321"/>
    </location>
</feature>
<name>A0A811JVT0_9BILA</name>
<dbReference type="Proteomes" id="UP000614601">
    <property type="component" value="Unassembled WGS sequence"/>
</dbReference>
<feature type="compositionally biased region" description="Polar residues" evidence="1">
    <location>
        <begin position="60"/>
        <end position="71"/>
    </location>
</feature>
<gene>
    <name evidence="3" type="ORF">BOKJ2_LOCUS1918</name>
</gene>
<dbReference type="OrthoDB" id="8947034at2759"/>
<accession>A0A811JVT0</accession>
<feature type="region of interest" description="Disordered" evidence="1">
    <location>
        <begin position="29"/>
        <end position="72"/>
    </location>
</feature>
<feature type="compositionally biased region" description="Polar residues" evidence="1">
    <location>
        <begin position="463"/>
        <end position="474"/>
    </location>
</feature>
<feature type="compositionally biased region" description="Low complexity" evidence="1">
    <location>
        <begin position="322"/>
        <end position="404"/>
    </location>
</feature>
<proteinExistence type="predicted"/>
<organism evidence="3 4">
    <name type="scientific">Bursaphelenchus okinawaensis</name>
    <dbReference type="NCBI Taxonomy" id="465554"/>
    <lineage>
        <taxon>Eukaryota</taxon>
        <taxon>Metazoa</taxon>
        <taxon>Ecdysozoa</taxon>
        <taxon>Nematoda</taxon>
        <taxon>Chromadorea</taxon>
        <taxon>Rhabditida</taxon>
        <taxon>Tylenchina</taxon>
        <taxon>Tylenchomorpha</taxon>
        <taxon>Aphelenchoidea</taxon>
        <taxon>Aphelenchoididae</taxon>
        <taxon>Bursaphelenchus</taxon>
    </lineage>
</organism>
<feature type="compositionally biased region" description="Low complexity" evidence="1">
    <location>
        <begin position="39"/>
        <end position="59"/>
    </location>
</feature>
<reference evidence="3" key="1">
    <citation type="submission" date="2020-09" db="EMBL/GenBank/DDBJ databases">
        <authorList>
            <person name="Kikuchi T."/>
        </authorList>
    </citation>
    <scope>NUCLEOTIDE SEQUENCE</scope>
    <source>
        <strain evidence="3">SH1</strain>
    </source>
</reference>
<dbReference type="GO" id="GO:0051289">
    <property type="term" value="P:protein homotetramerization"/>
    <property type="evidence" value="ECO:0007669"/>
    <property type="project" value="InterPro"/>
</dbReference>